<name>A0A0L7QV23_9HYME</name>
<dbReference type="Proteomes" id="UP000053825">
    <property type="component" value="Unassembled WGS sequence"/>
</dbReference>
<feature type="compositionally biased region" description="Basic and acidic residues" evidence="1">
    <location>
        <begin position="59"/>
        <end position="71"/>
    </location>
</feature>
<gene>
    <name evidence="2" type="ORF">WH47_03817</name>
</gene>
<reference evidence="2 3" key="1">
    <citation type="submission" date="2015-07" db="EMBL/GenBank/DDBJ databases">
        <title>The genome of Habropoda laboriosa.</title>
        <authorList>
            <person name="Pan H."/>
            <person name="Kapheim K."/>
        </authorList>
    </citation>
    <scope>NUCLEOTIDE SEQUENCE [LARGE SCALE GENOMIC DNA]</scope>
    <source>
        <strain evidence="2">0110345459</strain>
    </source>
</reference>
<dbReference type="EMBL" id="KQ414731">
    <property type="protein sequence ID" value="KOC62404.1"/>
    <property type="molecule type" value="Genomic_DNA"/>
</dbReference>
<feature type="compositionally biased region" description="Basic residues" evidence="1">
    <location>
        <begin position="84"/>
        <end position="93"/>
    </location>
</feature>
<dbReference type="AlphaFoldDB" id="A0A0L7QV23"/>
<accession>A0A0L7QV23</accession>
<evidence type="ECO:0000313" key="2">
    <source>
        <dbReference type="EMBL" id="KOC62404.1"/>
    </source>
</evidence>
<organism evidence="2 3">
    <name type="scientific">Habropoda laboriosa</name>
    <dbReference type="NCBI Taxonomy" id="597456"/>
    <lineage>
        <taxon>Eukaryota</taxon>
        <taxon>Metazoa</taxon>
        <taxon>Ecdysozoa</taxon>
        <taxon>Arthropoda</taxon>
        <taxon>Hexapoda</taxon>
        <taxon>Insecta</taxon>
        <taxon>Pterygota</taxon>
        <taxon>Neoptera</taxon>
        <taxon>Endopterygota</taxon>
        <taxon>Hymenoptera</taxon>
        <taxon>Apocrita</taxon>
        <taxon>Aculeata</taxon>
        <taxon>Apoidea</taxon>
        <taxon>Anthophila</taxon>
        <taxon>Apidae</taxon>
        <taxon>Habropoda</taxon>
    </lineage>
</organism>
<evidence type="ECO:0000256" key="1">
    <source>
        <dbReference type="SAM" id="MobiDB-lite"/>
    </source>
</evidence>
<keyword evidence="3" id="KW-1185">Reference proteome</keyword>
<proteinExistence type="predicted"/>
<protein>
    <submittedName>
        <fullName evidence="2">Uncharacterized protein</fullName>
    </submittedName>
</protein>
<evidence type="ECO:0000313" key="3">
    <source>
        <dbReference type="Proteomes" id="UP000053825"/>
    </source>
</evidence>
<sequence>MKRNRSERSREAQADCTAAACLLAHLGVLNLYVVSSTGSAISLSHWRVGRRRENRHNHGRGERNGNKEGICRRLALGSETERRTSKKKKRKEE</sequence>
<feature type="region of interest" description="Disordered" evidence="1">
    <location>
        <begin position="51"/>
        <end position="93"/>
    </location>
</feature>